<comment type="similarity">
    <text evidence="2">Belongs to the cytidine and deoxycytidylate deaminase family.</text>
</comment>
<dbReference type="EC" id="3.5.4.12" evidence="7"/>
<dbReference type="GO" id="GO:0006226">
    <property type="term" value="P:dUMP biosynthetic process"/>
    <property type="evidence" value="ECO:0007669"/>
    <property type="project" value="EnsemblFungi"/>
</dbReference>
<dbReference type="OrthoDB" id="6710946at2759"/>
<evidence type="ECO:0000256" key="7">
    <source>
        <dbReference type="ARBA" id="ARBA00038938"/>
    </source>
</evidence>
<evidence type="ECO:0000256" key="4">
    <source>
        <dbReference type="ARBA" id="ARBA00022727"/>
    </source>
</evidence>
<evidence type="ECO:0000259" key="10">
    <source>
        <dbReference type="PROSITE" id="PS51747"/>
    </source>
</evidence>
<evidence type="ECO:0000256" key="8">
    <source>
        <dbReference type="ARBA" id="ARBA00041763"/>
    </source>
</evidence>
<feature type="domain" description="CMP/dCMP-type deaminase" evidence="10">
    <location>
        <begin position="188"/>
        <end position="320"/>
    </location>
</feature>
<dbReference type="AlphaFoldDB" id="M7NVC4"/>
<dbReference type="InterPro" id="IPR015517">
    <property type="entry name" value="dCMP_deaminase-rel"/>
</dbReference>
<keyword evidence="6" id="KW-0862">Zinc</keyword>
<dbReference type="CDD" id="cd01286">
    <property type="entry name" value="deoxycytidylate_deaminase"/>
    <property type="match status" value="1"/>
</dbReference>
<dbReference type="GO" id="GO:0004132">
    <property type="term" value="F:dCMP deaminase activity"/>
    <property type="evidence" value="ECO:0007669"/>
    <property type="project" value="UniProtKB-EC"/>
</dbReference>
<keyword evidence="4" id="KW-0545">Nucleotide biosynthesis</keyword>
<gene>
    <name evidence="11" type="ORF">PNEG_00826</name>
</gene>
<evidence type="ECO:0000256" key="3">
    <source>
        <dbReference type="ARBA" id="ARBA00022723"/>
    </source>
</evidence>
<comment type="caution">
    <text evidence="11">The sequence shown here is derived from an EMBL/GenBank/DDBJ whole genome shotgun (WGS) entry which is preliminary data.</text>
</comment>
<keyword evidence="12" id="KW-1185">Reference proteome</keyword>
<dbReference type="InterPro" id="IPR016192">
    <property type="entry name" value="APOBEC/CMP_deaminase_Zn-bd"/>
</dbReference>
<dbReference type="HOGENOM" id="CLU_047993_0_1_1"/>
<evidence type="ECO:0000256" key="5">
    <source>
        <dbReference type="ARBA" id="ARBA00022801"/>
    </source>
</evidence>
<dbReference type="VEuPathDB" id="FungiDB:PNEG_00826"/>
<keyword evidence="3" id="KW-0479">Metal-binding</keyword>
<dbReference type="InterPro" id="IPR016193">
    <property type="entry name" value="Cytidine_deaminase-like"/>
</dbReference>
<dbReference type="SUPFAM" id="SSF53927">
    <property type="entry name" value="Cytidine deaminase-like"/>
    <property type="match status" value="1"/>
</dbReference>
<keyword evidence="5" id="KW-0378">Hydrolase</keyword>
<accession>M7NVC4</accession>
<dbReference type="FunFam" id="3.40.140.10:FF:000035">
    <property type="entry name" value="dCMP deaminase"/>
    <property type="match status" value="1"/>
</dbReference>
<evidence type="ECO:0000313" key="11">
    <source>
        <dbReference type="EMBL" id="EMR11237.1"/>
    </source>
</evidence>
<evidence type="ECO:0000256" key="9">
    <source>
        <dbReference type="ARBA" id="ARBA00071582"/>
    </source>
</evidence>
<protein>
    <recommendedName>
        <fullName evidence="9">Deoxycytidylate deaminase</fullName>
        <ecNumber evidence="7">3.5.4.12</ecNumber>
    </recommendedName>
    <alternativeName>
        <fullName evidence="8">dCMP deaminase</fullName>
    </alternativeName>
</protein>
<dbReference type="Proteomes" id="UP000011958">
    <property type="component" value="Unassembled WGS sequence"/>
</dbReference>
<dbReference type="GeneID" id="19894524"/>
<dbReference type="Gene3D" id="3.40.140.10">
    <property type="entry name" value="Cytidine Deaminase, domain 2"/>
    <property type="match status" value="1"/>
</dbReference>
<dbReference type="InterPro" id="IPR002125">
    <property type="entry name" value="CMP_dCMP_dom"/>
</dbReference>
<reference evidence="12" key="1">
    <citation type="journal article" date="2016" name="Nat. Commun.">
        <title>Genome analysis of three Pneumocystis species reveals adaptation mechanisms to life exclusively in mammalian hosts.</title>
        <authorList>
            <person name="Ma L."/>
            <person name="Chen Z."/>
            <person name="Huang D.W."/>
            <person name="Kutty G."/>
            <person name="Ishihara M."/>
            <person name="Wang H."/>
            <person name="Abouelleil A."/>
            <person name="Bishop L."/>
            <person name="Davey E."/>
            <person name="Deng R."/>
            <person name="Deng X."/>
            <person name="Fan L."/>
            <person name="Fantoni G."/>
            <person name="Fitzgerald M."/>
            <person name="Gogineni E."/>
            <person name="Goldberg J.M."/>
            <person name="Handley G."/>
            <person name="Hu X."/>
            <person name="Huber C."/>
            <person name="Jiao X."/>
            <person name="Jones K."/>
            <person name="Levin J.Z."/>
            <person name="Liu Y."/>
            <person name="Macdonald P."/>
            <person name="Melnikov A."/>
            <person name="Raley C."/>
            <person name="Sassi M."/>
            <person name="Sherman B.T."/>
            <person name="Song X."/>
            <person name="Sykes S."/>
            <person name="Tran B."/>
            <person name="Walsh L."/>
            <person name="Xia Y."/>
            <person name="Yang J."/>
            <person name="Young S."/>
            <person name="Zeng Q."/>
            <person name="Zheng X."/>
            <person name="Stephens R."/>
            <person name="Nusbaum C."/>
            <person name="Birren B.W."/>
            <person name="Azadi P."/>
            <person name="Lempicki R.A."/>
            <person name="Cuomo C.A."/>
            <person name="Kovacs J.A."/>
        </authorList>
    </citation>
    <scope>NUCLEOTIDE SEQUENCE [LARGE SCALE GENOMIC DNA]</scope>
    <source>
        <strain evidence="12">B123</strain>
    </source>
</reference>
<dbReference type="EMBL" id="AFWA02000002">
    <property type="protein sequence ID" value="EMR11237.1"/>
    <property type="molecule type" value="Genomic_DNA"/>
</dbReference>
<dbReference type="Pfam" id="PF00383">
    <property type="entry name" value="dCMP_cyt_deam_1"/>
    <property type="match status" value="1"/>
</dbReference>
<sequence length="338" mass="39036">MPFIGICGDICSGKQTIANYLVEKMNFSILKLQNKNNDSFKLSSFSPLSNNSKCLCKEEGKTFENAIQMLNYVTSHWRERFVTIDIFTEEVLNIFTKRPFFLFISVSSPIMLRWDRYKKCYKYRNSHLLTLEQFIQQSDDFFFNSERGIVHLFNKAQIKIINNYNSIPEFYKVLHRIDLINENRFRPSWDSYFMYLASLAALRSNCMKRRVGCVLVRNKRVISTGYNGTPRGFINCNQGGCKRCNEDGGSGQDLETCLCLHAEENALLEAGKERIANDSVLYCNTCPCLTCSIKITQLGVREVIFNCSYSMDNQSSKIFSQSGVILRQHIVSQEITFF</sequence>
<dbReference type="InterPro" id="IPR027417">
    <property type="entry name" value="P-loop_NTPase"/>
</dbReference>
<name>M7NVC4_PNEMU</name>
<dbReference type="PROSITE" id="PS51747">
    <property type="entry name" value="CYT_DCMP_DEAMINASES_2"/>
    <property type="match status" value="1"/>
</dbReference>
<dbReference type="SUPFAM" id="SSF52540">
    <property type="entry name" value="P-loop containing nucleoside triphosphate hydrolases"/>
    <property type="match status" value="1"/>
</dbReference>
<evidence type="ECO:0000313" key="12">
    <source>
        <dbReference type="Proteomes" id="UP000011958"/>
    </source>
</evidence>
<dbReference type="PANTHER" id="PTHR11086:SF18">
    <property type="entry name" value="DEOXYCYTIDYLATE DEAMINASE"/>
    <property type="match status" value="1"/>
</dbReference>
<dbReference type="GO" id="GO:0008270">
    <property type="term" value="F:zinc ion binding"/>
    <property type="evidence" value="ECO:0007669"/>
    <property type="project" value="InterPro"/>
</dbReference>
<evidence type="ECO:0000256" key="1">
    <source>
        <dbReference type="ARBA" id="ARBA00001947"/>
    </source>
</evidence>
<dbReference type="GO" id="GO:0005737">
    <property type="term" value="C:cytoplasm"/>
    <property type="evidence" value="ECO:0007669"/>
    <property type="project" value="TreeGrafter"/>
</dbReference>
<dbReference type="InterPro" id="IPR035105">
    <property type="entry name" value="Deoxycytidylate_deaminase_dom"/>
</dbReference>
<dbReference type="STRING" id="1069680.M7NVC4"/>
<dbReference type="OMA" id="YFMRLAD"/>
<organism evidence="11 12">
    <name type="scientific">Pneumocystis murina (strain B123)</name>
    <name type="common">Mouse pneumocystis pneumonia agent</name>
    <name type="synonym">Pneumocystis carinii f. sp. muris</name>
    <dbReference type="NCBI Taxonomy" id="1069680"/>
    <lineage>
        <taxon>Eukaryota</taxon>
        <taxon>Fungi</taxon>
        <taxon>Dikarya</taxon>
        <taxon>Ascomycota</taxon>
        <taxon>Taphrinomycotina</taxon>
        <taxon>Pneumocystomycetes</taxon>
        <taxon>Pneumocystaceae</taxon>
        <taxon>Pneumocystis</taxon>
    </lineage>
</organism>
<dbReference type="GO" id="GO:0006231">
    <property type="term" value="P:dTMP biosynthetic process"/>
    <property type="evidence" value="ECO:0007669"/>
    <property type="project" value="EnsemblFungi"/>
</dbReference>
<evidence type="ECO:0000256" key="2">
    <source>
        <dbReference type="ARBA" id="ARBA00006576"/>
    </source>
</evidence>
<dbReference type="PANTHER" id="PTHR11086">
    <property type="entry name" value="DEOXYCYTIDYLATE DEAMINASE-RELATED"/>
    <property type="match status" value="1"/>
</dbReference>
<dbReference type="Gene3D" id="3.40.50.300">
    <property type="entry name" value="P-loop containing nucleotide triphosphate hydrolases"/>
    <property type="match status" value="1"/>
</dbReference>
<evidence type="ECO:0000256" key="6">
    <source>
        <dbReference type="ARBA" id="ARBA00022833"/>
    </source>
</evidence>
<dbReference type="RefSeq" id="XP_007872733.1">
    <property type="nucleotide sequence ID" value="XM_007874542.1"/>
</dbReference>
<dbReference type="eggNOG" id="KOG3127">
    <property type="taxonomic scope" value="Eukaryota"/>
</dbReference>
<dbReference type="PROSITE" id="PS00903">
    <property type="entry name" value="CYT_DCMP_DEAMINASES_1"/>
    <property type="match status" value="1"/>
</dbReference>
<proteinExistence type="inferred from homology"/>
<comment type="cofactor">
    <cofactor evidence="1">
        <name>Zn(2+)</name>
        <dbReference type="ChEBI" id="CHEBI:29105"/>
    </cofactor>
</comment>